<evidence type="ECO:0000313" key="4">
    <source>
        <dbReference type="Proteomes" id="UP000199659"/>
    </source>
</evidence>
<organism evidence="3 4">
    <name type="scientific">Anaeromicropila populeti</name>
    <dbReference type="NCBI Taxonomy" id="37658"/>
    <lineage>
        <taxon>Bacteria</taxon>
        <taxon>Bacillati</taxon>
        <taxon>Bacillota</taxon>
        <taxon>Clostridia</taxon>
        <taxon>Lachnospirales</taxon>
        <taxon>Lachnospiraceae</taxon>
        <taxon>Anaeromicropila</taxon>
    </lineage>
</organism>
<name>A0A1I6JZ33_9FIRM</name>
<keyword evidence="4" id="KW-1185">Reference proteome</keyword>
<reference evidence="3 4" key="1">
    <citation type="submission" date="2016-10" db="EMBL/GenBank/DDBJ databases">
        <authorList>
            <person name="de Groot N.N."/>
        </authorList>
    </citation>
    <scope>NUCLEOTIDE SEQUENCE [LARGE SCALE GENOMIC DNA]</scope>
    <source>
        <strain evidence="3 4">743A</strain>
    </source>
</reference>
<dbReference type="AlphaFoldDB" id="A0A1I6JZ33"/>
<feature type="transmembrane region" description="Helical" evidence="2">
    <location>
        <begin position="66"/>
        <end position="86"/>
    </location>
</feature>
<protein>
    <submittedName>
        <fullName evidence="3">Uncharacterized protein</fullName>
    </submittedName>
</protein>
<keyword evidence="2" id="KW-1133">Transmembrane helix</keyword>
<gene>
    <name evidence="3" type="ORF">SAMN05661086_02108</name>
</gene>
<feature type="region of interest" description="Disordered" evidence="1">
    <location>
        <begin position="1"/>
        <end position="34"/>
    </location>
</feature>
<proteinExistence type="predicted"/>
<evidence type="ECO:0000256" key="1">
    <source>
        <dbReference type="SAM" id="MobiDB-lite"/>
    </source>
</evidence>
<dbReference type="RefSeq" id="WP_092560638.1">
    <property type="nucleotide sequence ID" value="NZ_FOYZ01000007.1"/>
</dbReference>
<dbReference type="OrthoDB" id="2067683at2"/>
<dbReference type="EMBL" id="FOYZ01000007">
    <property type="protein sequence ID" value="SFR84227.1"/>
    <property type="molecule type" value="Genomic_DNA"/>
</dbReference>
<sequence length="261" mass="29916">MTKNSTSEPTNTKPEVQDLTSPDSSKKPTALEDDADIYTRRNVPVSEKQKWNELNRSQKWQYFKDYYLLKVIVTVIAVAFLCNVLWETFGPQIDTVYYGAVLYDDIDDEKLKELETAFSEYLNISTKKQRVTIDDNFNFTNNSTALSGEEKLTTYMYAEQVDTITVGAEEFAAMSYNGIFKDLDVILPEDLKSALSEYFVTGTVEDYADTEFIMGIDLSKCEKYQSLSPYVENPVIGIAYNSQHVENTIAYLRYLFDLTED</sequence>
<evidence type="ECO:0000313" key="3">
    <source>
        <dbReference type="EMBL" id="SFR84227.1"/>
    </source>
</evidence>
<evidence type="ECO:0000256" key="2">
    <source>
        <dbReference type="SAM" id="Phobius"/>
    </source>
</evidence>
<accession>A0A1I6JZ33</accession>
<dbReference type="STRING" id="37658.SAMN05661086_02108"/>
<feature type="compositionally biased region" description="Polar residues" evidence="1">
    <location>
        <begin position="1"/>
        <end position="23"/>
    </location>
</feature>
<dbReference type="Proteomes" id="UP000199659">
    <property type="component" value="Unassembled WGS sequence"/>
</dbReference>
<keyword evidence="2" id="KW-0472">Membrane</keyword>
<keyword evidence="2" id="KW-0812">Transmembrane</keyword>